<keyword evidence="2" id="KW-1185">Reference proteome</keyword>
<dbReference type="RefSeq" id="WP_102243307.1">
    <property type="nucleotide sequence ID" value="NZ_CP025704.1"/>
</dbReference>
<dbReference type="AlphaFoldDB" id="A0A2K9NR58"/>
<proteinExistence type="predicted"/>
<reference evidence="1 2" key="1">
    <citation type="submission" date="2018-01" db="EMBL/GenBank/DDBJ databases">
        <title>Complete genome sequence of Bacteriovorax stolpii DSM12778.</title>
        <authorList>
            <person name="Tang B."/>
            <person name="Chang J."/>
        </authorList>
    </citation>
    <scope>NUCLEOTIDE SEQUENCE [LARGE SCALE GENOMIC DNA]</scope>
    <source>
        <strain evidence="1 2">DSM 12778</strain>
    </source>
</reference>
<protein>
    <submittedName>
        <fullName evidence="1">Uncharacterized protein</fullName>
    </submittedName>
</protein>
<dbReference type="EMBL" id="CP025704">
    <property type="protein sequence ID" value="AUN98016.1"/>
    <property type="molecule type" value="Genomic_DNA"/>
</dbReference>
<dbReference type="Proteomes" id="UP000235584">
    <property type="component" value="Chromosome"/>
</dbReference>
<sequence length="96" mass="10693">MKALFVLTLLLSASAAHAISDEKLITKCAPVAYLKILGRSKELKCPLIKDTFAAINIDNRTLNPYKYVMYQADTECQDVPTITAITQYSATKKDCY</sequence>
<evidence type="ECO:0000313" key="1">
    <source>
        <dbReference type="EMBL" id="AUN98016.1"/>
    </source>
</evidence>
<name>A0A2K9NR58_BACTC</name>
<evidence type="ECO:0000313" key="2">
    <source>
        <dbReference type="Proteomes" id="UP000235584"/>
    </source>
</evidence>
<accession>A0A2K9NR58</accession>
<gene>
    <name evidence="1" type="ORF">C0V70_07815</name>
</gene>
<dbReference type="KEGG" id="bsto:C0V70_07815"/>
<organism evidence="1 2">
    <name type="scientific">Bacteriovorax stolpii</name>
    <name type="common">Bdellovibrio stolpii</name>
    <dbReference type="NCBI Taxonomy" id="960"/>
    <lineage>
        <taxon>Bacteria</taxon>
        <taxon>Pseudomonadati</taxon>
        <taxon>Bdellovibrionota</taxon>
        <taxon>Bacteriovoracia</taxon>
        <taxon>Bacteriovoracales</taxon>
        <taxon>Bacteriovoracaceae</taxon>
        <taxon>Bacteriovorax</taxon>
    </lineage>
</organism>